<dbReference type="InterPro" id="IPR050953">
    <property type="entry name" value="N4_N6_ade-DNA_methylase"/>
</dbReference>
<comment type="catalytic activity">
    <reaction evidence="5">
        <text>a 2'-deoxyadenosine in DNA + S-adenosyl-L-methionine = an N(6)-methyl-2'-deoxyadenosine in DNA + S-adenosyl-L-homocysteine + H(+)</text>
        <dbReference type="Rhea" id="RHEA:15197"/>
        <dbReference type="Rhea" id="RHEA-COMP:12418"/>
        <dbReference type="Rhea" id="RHEA-COMP:12419"/>
        <dbReference type="ChEBI" id="CHEBI:15378"/>
        <dbReference type="ChEBI" id="CHEBI:57856"/>
        <dbReference type="ChEBI" id="CHEBI:59789"/>
        <dbReference type="ChEBI" id="CHEBI:90615"/>
        <dbReference type="ChEBI" id="CHEBI:90616"/>
        <dbReference type="EC" id="2.1.1.72"/>
    </reaction>
</comment>
<dbReference type="GO" id="GO:0006304">
    <property type="term" value="P:DNA modification"/>
    <property type="evidence" value="ECO:0007669"/>
    <property type="project" value="InterPro"/>
</dbReference>
<reference evidence="7 8" key="1">
    <citation type="journal article" date="2023" name="Commun. Biol.">
        <title>Reorganization of the ancestral sex-determining regions during the evolution of trioecy in Pleodorina starrii.</title>
        <authorList>
            <person name="Takahashi K."/>
            <person name="Suzuki S."/>
            <person name="Kawai-Toyooka H."/>
            <person name="Yamamoto K."/>
            <person name="Hamaji T."/>
            <person name="Ootsuki R."/>
            <person name="Yamaguchi H."/>
            <person name="Kawachi M."/>
            <person name="Higashiyama T."/>
            <person name="Nozaki H."/>
        </authorList>
    </citation>
    <scope>NUCLEOTIDE SEQUENCE [LARGE SCALE GENOMIC DNA]</scope>
    <source>
        <strain evidence="7 8">NIES-4479</strain>
    </source>
</reference>
<evidence type="ECO:0000256" key="4">
    <source>
        <dbReference type="ARBA" id="ARBA00022691"/>
    </source>
</evidence>
<evidence type="ECO:0000313" key="7">
    <source>
        <dbReference type="EMBL" id="GLC63079.1"/>
    </source>
</evidence>
<dbReference type="Pfam" id="PF07669">
    <property type="entry name" value="Eco57I"/>
    <property type="match status" value="1"/>
</dbReference>
<dbReference type="SUPFAM" id="SSF53335">
    <property type="entry name" value="S-adenosyl-L-methionine-dependent methyltransferases"/>
    <property type="match status" value="1"/>
</dbReference>
<dbReference type="PANTHER" id="PTHR33841">
    <property type="entry name" value="DNA METHYLTRANSFERASE YEEA-RELATED"/>
    <property type="match status" value="1"/>
</dbReference>
<accession>A0A9W6C3Q6</accession>
<dbReference type="AlphaFoldDB" id="A0A9W6C3Q6"/>
<evidence type="ECO:0000256" key="1">
    <source>
        <dbReference type="ARBA" id="ARBA00011900"/>
    </source>
</evidence>
<dbReference type="PANTHER" id="PTHR33841:SF4">
    <property type="entry name" value="RESTRICTION MODIFICATION SYSTEM DNA SPECIFICITY DOMAIN"/>
    <property type="match status" value="1"/>
</dbReference>
<dbReference type="PROSITE" id="PS00092">
    <property type="entry name" value="N6_MTASE"/>
    <property type="match status" value="1"/>
</dbReference>
<evidence type="ECO:0000256" key="5">
    <source>
        <dbReference type="ARBA" id="ARBA00047942"/>
    </source>
</evidence>
<sequence length="1279" mass="143500">MPPTLTQQARLDILERLVSSPAFRSEATIQSDVRMFLLDPELGLAEEQLEVELEAQVGQRRRIDIEVGCTVIEVKKSLDSQSVMAAATEQLADYVLTRTREVGARYVGVLTDGRQWIAFHEVDGVLREATRHAATVGTAGAAALLSWLEGVLATRTGVRPTPKEIAQRLGAGSSSHALDFATLQSLYRDSKHLPTVQLKRQLWSKLLHSALGTQFTDDDELFLEHTLLVNSAEIIAHLLLGVDATQLPPASLLSGSQFAQAGLYGVVDRDFFDWVLEVPGGEGFVTSLARRLARFDWSAVEHDVLKVLYESVIPATTRKALGEYYTPDWLAYEVVQEAVTDPLTQRVLDPSCGSGSFLFYAVRRYLSAAEEAGMSLTEAMHQVSSKVMGIDLHPVAVALARVTYLLALGRDRLNAPDRGELSVPVYLGDSIGWDQHEDLLSVGHLVIQTDEGDQLFPTELRFPDHLLDDAARFDELVETLVTESGRAADTRTNKLSEGTLRRLAIGAGDVAALNENFMRLKQLHEAGRNHIWSYYIRNVSRPTWLARDDNQVDVLVGNPPWLSYRHMSKDMQAIFKRLSKARYFWHNESTATHQDLAGLFIARTVERFLTGDGSFAFVVPNAVIDRDYWAGFRNGEFLDVNVAFTPSWDLRRIRPHLFPRGSAVVFGHRSRWATTMPSQILRWEGRAPAPHALAGEPLETLTRTPGTVSITSEADRSVYAPRFANGATLYPRALFRVEPNATSVLGVPHGRRAVRSQRSSTEKAPWVNIPPLTGIVESEFIWPAILGEHIAPFRILGADEFVLPMTTRGNVLDPSEPQIDRWSGLADWMRRADDLWREHQNGPMTLLQRIDHMRTLRQQTPIPPLRVVYSKSGMHLCAAVLTDQRVVIDHTLYWAAVSSRSEANYLVGILNSPSLTELVRPLMSYGKDERHIDKSVWKLPIPQFNIDDDQHLLIASLAEDLTQEIAQLEFASKYFVTIRKNIRAYLAKSTQGETRYFPYRSSSYITEFFQELDTDWVHDGSTRHRLIDHLMSPSDAMNEGPDRPNALQQLNEVLEREGFEAFYGDDRHCYLRHIGTNTVTVLQSNPHRPLTAVEIQRRNSLAAYLDMCSEDELIENVLLPLFRQLGFHRITAAGHKDKSLEYGKDIWMRYTLPTQHLLYFGIQVKKGKLDASGVTKASNANIAEIHNQVLMMLAHEIFDPEINRRVLVDHAFIVAGGEITKAARNWIGNVLDAAKRSQIMFIDRSDILNLYVVTNLPLPPGASPKPTGPWGVSSNEPPV</sequence>
<dbReference type="InterPro" id="IPR011639">
    <property type="entry name" value="MethylTrfase_TaqI-like_dom"/>
</dbReference>
<dbReference type="InterPro" id="IPR002052">
    <property type="entry name" value="DNA_methylase_N6_adenine_CS"/>
</dbReference>
<dbReference type="GO" id="GO:0009007">
    <property type="term" value="F:site-specific DNA-methyltransferase (adenine-specific) activity"/>
    <property type="evidence" value="ECO:0007669"/>
    <property type="project" value="UniProtKB-EC"/>
</dbReference>
<keyword evidence="8" id="KW-1185">Reference proteome</keyword>
<gene>
    <name evidence="7" type="primary">PLESTB004234</name>
    <name evidence="7" type="ORF">PLESTB_001978400</name>
</gene>
<protein>
    <recommendedName>
        <fullName evidence="1">site-specific DNA-methyltransferase (adenine-specific)</fullName>
        <ecNumber evidence="1">2.1.1.72</ecNumber>
    </recommendedName>
</protein>
<dbReference type="EC" id="2.1.1.72" evidence="1"/>
<keyword evidence="2" id="KW-0489">Methyltransferase</keyword>
<comment type="caution">
    <text evidence="7">The sequence shown here is derived from an EMBL/GenBank/DDBJ whole genome shotgun (WGS) entry which is preliminary data.</text>
</comment>
<feature type="domain" description="Type II methyltransferase M.TaqI-like" evidence="6">
    <location>
        <begin position="387"/>
        <end position="634"/>
    </location>
</feature>
<name>A0A9W6C3Q6_9CHLO</name>
<dbReference type="GO" id="GO:0003676">
    <property type="term" value="F:nucleic acid binding"/>
    <property type="evidence" value="ECO:0007669"/>
    <property type="project" value="InterPro"/>
</dbReference>
<evidence type="ECO:0000313" key="8">
    <source>
        <dbReference type="Proteomes" id="UP001165080"/>
    </source>
</evidence>
<dbReference type="Gene3D" id="3.40.50.150">
    <property type="entry name" value="Vaccinia Virus protein VP39"/>
    <property type="match status" value="1"/>
</dbReference>
<organism evidence="7 8">
    <name type="scientific">Pleodorina starrii</name>
    <dbReference type="NCBI Taxonomy" id="330485"/>
    <lineage>
        <taxon>Eukaryota</taxon>
        <taxon>Viridiplantae</taxon>
        <taxon>Chlorophyta</taxon>
        <taxon>core chlorophytes</taxon>
        <taxon>Chlorophyceae</taxon>
        <taxon>CS clade</taxon>
        <taxon>Chlamydomonadales</taxon>
        <taxon>Volvocaceae</taxon>
        <taxon>Pleodorina</taxon>
    </lineage>
</organism>
<evidence type="ECO:0000259" key="6">
    <source>
        <dbReference type="Pfam" id="PF07669"/>
    </source>
</evidence>
<keyword evidence="4" id="KW-0949">S-adenosyl-L-methionine</keyword>
<dbReference type="EMBL" id="BRXU01000081">
    <property type="protein sequence ID" value="GLC63079.1"/>
    <property type="molecule type" value="Genomic_DNA"/>
</dbReference>
<dbReference type="InterPro" id="IPR029063">
    <property type="entry name" value="SAM-dependent_MTases_sf"/>
</dbReference>
<dbReference type="Proteomes" id="UP001165080">
    <property type="component" value="Unassembled WGS sequence"/>
</dbReference>
<evidence type="ECO:0000256" key="3">
    <source>
        <dbReference type="ARBA" id="ARBA00022679"/>
    </source>
</evidence>
<dbReference type="PRINTS" id="PR00507">
    <property type="entry name" value="N12N6MTFRASE"/>
</dbReference>
<dbReference type="GO" id="GO:0032259">
    <property type="term" value="P:methylation"/>
    <property type="evidence" value="ECO:0007669"/>
    <property type="project" value="UniProtKB-KW"/>
</dbReference>
<keyword evidence="3" id="KW-0808">Transferase</keyword>
<proteinExistence type="predicted"/>
<evidence type="ECO:0000256" key="2">
    <source>
        <dbReference type="ARBA" id="ARBA00022603"/>
    </source>
</evidence>